<reference evidence="9" key="2">
    <citation type="submission" date="2020-09" db="EMBL/GenBank/DDBJ databases">
        <authorList>
            <person name="Sun Q."/>
            <person name="Kim S."/>
        </authorList>
    </citation>
    <scope>NUCLEOTIDE SEQUENCE</scope>
    <source>
        <strain evidence="9">KCTC 32501</strain>
    </source>
</reference>
<dbReference type="InterPro" id="IPR001279">
    <property type="entry name" value="Metallo-B-lactamas"/>
</dbReference>
<reference evidence="9" key="1">
    <citation type="journal article" date="2014" name="Int. J. Syst. Evol. Microbiol.">
        <title>Complete genome sequence of Corynebacterium casei LMG S-19264T (=DSM 44701T), isolated from a smear-ripened cheese.</title>
        <authorList>
            <consortium name="US DOE Joint Genome Institute (JGI-PGF)"/>
            <person name="Walter F."/>
            <person name="Albersmeier A."/>
            <person name="Kalinowski J."/>
            <person name="Ruckert C."/>
        </authorList>
    </citation>
    <scope>NUCLEOTIDE SEQUENCE</scope>
    <source>
        <strain evidence="9">KCTC 32501</strain>
    </source>
</reference>
<comment type="subunit">
    <text evidence="7">Monomer.</text>
</comment>
<feature type="binding site" evidence="7">
    <location>
        <position position="55"/>
    </location>
    <ligand>
        <name>Zn(2+)</name>
        <dbReference type="ChEBI" id="CHEBI:29105"/>
        <label>1</label>
    </ligand>
</feature>
<dbReference type="Pfam" id="PF16123">
    <property type="entry name" value="HAGH_C"/>
    <property type="match status" value="1"/>
</dbReference>
<feature type="domain" description="Metallo-beta-lactamase" evidence="8">
    <location>
        <begin position="12"/>
        <end position="173"/>
    </location>
</feature>
<evidence type="ECO:0000256" key="4">
    <source>
        <dbReference type="ARBA" id="ARBA00022723"/>
    </source>
</evidence>
<dbReference type="PANTHER" id="PTHR43705">
    <property type="entry name" value="HYDROXYACYLGLUTATHIONE HYDROLASE"/>
    <property type="match status" value="1"/>
</dbReference>
<dbReference type="CDD" id="cd07723">
    <property type="entry name" value="hydroxyacylglutathione_hydrolase_MBL-fold"/>
    <property type="match status" value="1"/>
</dbReference>
<evidence type="ECO:0000256" key="1">
    <source>
        <dbReference type="ARBA" id="ARBA00001623"/>
    </source>
</evidence>
<dbReference type="RefSeq" id="WP_189490941.1">
    <property type="nucleotide sequence ID" value="NZ_BMZG01000002.1"/>
</dbReference>
<dbReference type="InterPro" id="IPR036866">
    <property type="entry name" value="RibonucZ/Hydroxyglut_hydro"/>
</dbReference>
<feature type="binding site" evidence="7">
    <location>
        <position position="53"/>
    </location>
    <ligand>
        <name>Zn(2+)</name>
        <dbReference type="ChEBI" id="CHEBI:29105"/>
        <label>1</label>
    </ligand>
</feature>
<keyword evidence="10" id="KW-1185">Reference proteome</keyword>
<dbReference type="AlphaFoldDB" id="A0A8J3FZY6"/>
<dbReference type="InterPro" id="IPR035680">
    <property type="entry name" value="Clx_II_MBL"/>
</dbReference>
<comment type="caution">
    <text evidence="9">The sequence shown here is derived from an EMBL/GenBank/DDBJ whole genome shotgun (WGS) entry which is preliminary data.</text>
</comment>
<comment type="pathway">
    <text evidence="2 7">Secondary metabolite metabolism; methylglyoxal degradation; (R)-lactate from methylglyoxal: step 2/2.</text>
</comment>
<evidence type="ECO:0000313" key="9">
    <source>
        <dbReference type="EMBL" id="GHA67041.1"/>
    </source>
</evidence>
<dbReference type="SMART" id="SM00849">
    <property type="entry name" value="Lactamase_B"/>
    <property type="match status" value="1"/>
</dbReference>
<comment type="similarity">
    <text evidence="3 7">Belongs to the metallo-beta-lactamase superfamily. Glyoxalase II family.</text>
</comment>
<dbReference type="GO" id="GO:0046872">
    <property type="term" value="F:metal ion binding"/>
    <property type="evidence" value="ECO:0007669"/>
    <property type="project" value="UniProtKB-KW"/>
</dbReference>
<dbReference type="PANTHER" id="PTHR43705:SF1">
    <property type="entry name" value="HYDROXYACYLGLUTATHIONE HYDROLASE GLOB"/>
    <property type="match status" value="1"/>
</dbReference>
<feature type="binding site" evidence="7">
    <location>
        <position position="58"/>
    </location>
    <ligand>
        <name>Zn(2+)</name>
        <dbReference type="ChEBI" id="CHEBI:29105"/>
        <label>2</label>
    </ligand>
</feature>
<organism evidence="9 10">
    <name type="scientific">Formosimonas limnophila</name>
    <dbReference type="NCBI Taxonomy" id="1384487"/>
    <lineage>
        <taxon>Bacteria</taxon>
        <taxon>Pseudomonadati</taxon>
        <taxon>Pseudomonadota</taxon>
        <taxon>Betaproteobacteria</taxon>
        <taxon>Burkholderiales</taxon>
        <taxon>Burkholderiaceae</taxon>
        <taxon>Formosimonas</taxon>
    </lineage>
</organism>
<comment type="function">
    <text evidence="7">Thiolesterase that catalyzes the hydrolysis of S-D-lactoyl-glutathione to form glutathione and D-lactic acid.</text>
</comment>
<feature type="binding site" evidence="7">
    <location>
        <position position="135"/>
    </location>
    <ligand>
        <name>Zn(2+)</name>
        <dbReference type="ChEBI" id="CHEBI:29105"/>
        <label>1</label>
    </ligand>
</feature>
<sequence>MYQLVPLPILTDNYVWVLHDNQHAWVIDPGEAAPVRDYIVQRGLVLVDILITHHHHDHINGIPELLPLVTGHVIGASKRDIPNMRINQWVTPNSSFYLKHSEITVQVLDTSGHTFDHVSYLLRGAFAEPLLFAGDAIFSAGCGRLFDGTMAALFQSFKTIAALQKNTLIACTHEYTLVNLAFCRAIDPSHQDTQNHENQVKYVREQGSPSLPTSLALEMLINPYLRSLAMDEQWLTALSKQGMMAHTPFEAFAATRQLKDRFNAPIQP</sequence>
<comment type="cofactor">
    <cofactor evidence="7">
        <name>Zn(2+)</name>
        <dbReference type="ChEBI" id="CHEBI:29105"/>
    </cofactor>
    <text evidence="7">Binds 2 Zn(2+) ions per subunit.</text>
</comment>
<evidence type="ECO:0000313" key="10">
    <source>
        <dbReference type="Proteomes" id="UP000614287"/>
    </source>
</evidence>
<dbReference type="UniPathway" id="UPA00619">
    <property type="reaction ID" value="UER00676"/>
</dbReference>
<dbReference type="EC" id="3.1.2.6" evidence="7"/>
<protein>
    <recommendedName>
        <fullName evidence="7">Hydroxyacylglutathione hydrolase</fullName>
        <ecNumber evidence="7">3.1.2.6</ecNumber>
    </recommendedName>
    <alternativeName>
        <fullName evidence="7">Glyoxalase II</fullName>
        <shortName evidence="7">Glx II</shortName>
    </alternativeName>
</protein>
<accession>A0A8J3FZY6</accession>
<feature type="binding site" evidence="7">
    <location>
        <position position="135"/>
    </location>
    <ligand>
        <name>Zn(2+)</name>
        <dbReference type="ChEBI" id="CHEBI:29105"/>
        <label>2</label>
    </ligand>
</feature>
<dbReference type="HAMAP" id="MF_01374">
    <property type="entry name" value="Glyoxalase_2"/>
    <property type="match status" value="1"/>
</dbReference>
<dbReference type="SUPFAM" id="SSF56281">
    <property type="entry name" value="Metallo-hydrolase/oxidoreductase"/>
    <property type="match status" value="1"/>
</dbReference>
<dbReference type="GO" id="GO:0004416">
    <property type="term" value="F:hydroxyacylglutathione hydrolase activity"/>
    <property type="evidence" value="ECO:0007669"/>
    <property type="project" value="UniProtKB-UniRule"/>
</dbReference>
<keyword evidence="4 7" id="KW-0479">Metal-binding</keyword>
<dbReference type="GO" id="GO:0019243">
    <property type="term" value="P:methylglyoxal catabolic process to D-lactate via S-lactoyl-glutathione"/>
    <property type="evidence" value="ECO:0007669"/>
    <property type="project" value="UniProtKB-UniRule"/>
</dbReference>
<dbReference type="NCBIfam" id="TIGR03413">
    <property type="entry name" value="GSH_gloB"/>
    <property type="match status" value="1"/>
</dbReference>
<name>A0A8J3FZY6_9BURK</name>
<evidence type="ECO:0000256" key="6">
    <source>
        <dbReference type="ARBA" id="ARBA00022833"/>
    </source>
</evidence>
<dbReference type="InterPro" id="IPR017782">
    <property type="entry name" value="Hydroxyacylglutathione_Hdrlase"/>
</dbReference>
<evidence type="ECO:0000256" key="7">
    <source>
        <dbReference type="HAMAP-Rule" id="MF_01374"/>
    </source>
</evidence>
<comment type="catalytic activity">
    <reaction evidence="1 7">
        <text>an S-(2-hydroxyacyl)glutathione + H2O = a 2-hydroxy carboxylate + glutathione + H(+)</text>
        <dbReference type="Rhea" id="RHEA:21864"/>
        <dbReference type="ChEBI" id="CHEBI:15377"/>
        <dbReference type="ChEBI" id="CHEBI:15378"/>
        <dbReference type="ChEBI" id="CHEBI:57925"/>
        <dbReference type="ChEBI" id="CHEBI:58896"/>
        <dbReference type="ChEBI" id="CHEBI:71261"/>
        <dbReference type="EC" id="3.1.2.6"/>
    </reaction>
</comment>
<gene>
    <name evidence="7 9" type="primary">gloB</name>
    <name evidence="9" type="ORF">GCM10009007_04510</name>
</gene>
<feature type="binding site" evidence="7">
    <location>
        <position position="57"/>
    </location>
    <ligand>
        <name>Zn(2+)</name>
        <dbReference type="ChEBI" id="CHEBI:29105"/>
        <label>2</label>
    </ligand>
</feature>
<evidence type="ECO:0000256" key="3">
    <source>
        <dbReference type="ARBA" id="ARBA00006759"/>
    </source>
</evidence>
<proteinExistence type="inferred from homology"/>
<evidence type="ECO:0000259" key="8">
    <source>
        <dbReference type="SMART" id="SM00849"/>
    </source>
</evidence>
<feature type="binding site" evidence="7">
    <location>
        <position position="173"/>
    </location>
    <ligand>
        <name>Zn(2+)</name>
        <dbReference type="ChEBI" id="CHEBI:29105"/>
        <label>2</label>
    </ligand>
</feature>
<evidence type="ECO:0000256" key="2">
    <source>
        <dbReference type="ARBA" id="ARBA00004963"/>
    </source>
</evidence>
<dbReference type="Proteomes" id="UP000614287">
    <property type="component" value="Unassembled WGS sequence"/>
</dbReference>
<keyword evidence="5 7" id="KW-0378">Hydrolase</keyword>
<dbReference type="InterPro" id="IPR050110">
    <property type="entry name" value="Glyoxalase_II_hydrolase"/>
</dbReference>
<dbReference type="Gene3D" id="3.60.15.10">
    <property type="entry name" value="Ribonuclease Z/Hydroxyacylglutathione hydrolase-like"/>
    <property type="match status" value="1"/>
</dbReference>
<dbReference type="Pfam" id="PF00753">
    <property type="entry name" value="Lactamase_B"/>
    <property type="match status" value="1"/>
</dbReference>
<dbReference type="PIRSF" id="PIRSF005457">
    <property type="entry name" value="Glx"/>
    <property type="match status" value="1"/>
</dbReference>
<keyword evidence="6 7" id="KW-0862">Zinc</keyword>
<dbReference type="EMBL" id="BMZG01000002">
    <property type="protein sequence ID" value="GHA67041.1"/>
    <property type="molecule type" value="Genomic_DNA"/>
</dbReference>
<feature type="binding site" evidence="7">
    <location>
        <position position="113"/>
    </location>
    <ligand>
        <name>Zn(2+)</name>
        <dbReference type="ChEBI" id="CHEBI:29105"/>
        <label>1</label>
    </ligand>
</feature>
<evidence type="ECO:0000256" key="5">
    <source>
        <dbReference type="ARBA" id="ARBA00022801"/>
    </source>
</evidence>
<dbReference type="InterPro" id="IPR032282">
    <property type="entry name" value="HAGH_C"/>
</dbReference>